<proteinExistence type="predicted"/>
<comment type="caution">
    <text evidence="2">The sequence shown here is derived from an EMBL/GenBank/DDBJ whole genome shotgun (WGS) entry which is preliminary data.</text>
</comment>
<evidence type="ECO:0000313" key="2">
    <source>
        <dbReference type="EMBL" id="VVD73089.1"/>
    </source>
</evidence>
<accession>A0ABY6VQC7</accession>
<protein>
    <submittedName>
        <fullName evidence="2">Uncharacterized protein</fullName>
    </submittedName>
</protein>
<dbReference type="Proteomes" id="UP000405357">
    <property type="component" value="Unassembled WGS sequence"/>
</dbReference>
<name>A0ABY6VQC7_9BURK</name>
<sequence length="105" mass="11161">MLLAHSRGAIGLHGPMDGETHRPVWIETASATLRQKIKRPVVPKHRRAASAGMRFAYSTCATPPASTAPPTISAGSAHDIQRVRRTTTSKNASAASAPNVAKPIW</sequence>
<feature type="compositionally biased region" description="Low complexity" evidence="1">
    <location>
        <begin position="86"/>
        <end position="105"/>
    </location>
</feature>
<evidence type="ECO:0000256" key="1">
    <source>
        <dbReference type="SAM" id="MobiDB-lite"/>
    </source>
</evidence>
<reference evidence="2 3" key="1">
    <citation type="submission" date="2019-08" db="EMBL/GenBank/DDBJ databases">
        <authorList>
            <person name="Peeters C."/>
        </authorList>
    </citation>
    <scope>NUCLEOTIDE SEQUENCE [LARGE SCALE GENOMIC DNA]</scope>
    <source>
        <strain evidence="2 3">LMG 31014</strain>
    </source>
</reference>
<dbReference type="EMBL" id="CABPSG010000001">
    <property type="protein sequence ID" value="VVD73089.1"/>
    <property type="molecule type" value="Genomic_DNA"/>
</dbReference>
<gene>
    <name evidence="2" type="ORF">PSO31014_00712</name>
</gene>
<organism evidence="2 3">
    <name type="scientific">Pandoraea soli</name>
    <dbReference type="NCBI Taxonomy" id="2508293"/>
    <lineage>
        <taxon>Bacteria</taxon>
        <taxon>Pseudomonadati</taxon>
        <taxon>Pseudomonadota</taxon>
        <taxon>Betaproteobacteria</taxon>
        <taxon>Burkholderiales</taxon>
        <taxon>Burkholderiaceae</taxon>
        <taxon>Pandoraea</taxon>
    </lineage>
</organism>
<feature type="compositionally biased region" description="Low complexity" evidence="1">
    <location>
        <begin position="62"/>
        <end position="77"/>
    </location>
</feature>
<feature type="region of interest" description="Disordered" evidence="1">
    <location>
        <begin position="62"/>
        <end position="105"/>
    </location>
</feature>
<evidence type="ECO:0000313" key="3">
    <source>
        <dbReference type="Proteomes" id="UP000405357"/>
    </source>
</evidence>
<keyword evidence="3" id="KW-1185">Reference proteome</keyword>